<dbReference type="InterPro" id="IPR041854">
    <property type="entry name" value="BFD-like_2Fe2S-bd_dom_sf"/>
</dbReference>
<keyword evidence="4" id="KW-1185">Reference proteome</keyword>
<proteinExistence type="predicted"/>
<dbReference type="InterPro" id="IPR007419">
    <property type="entry name" value="BFD-like_2Fe2S-bd_dom"/>
</dbReference>
<dbReference type="Proteomes" id="UP000502508">
    <property type="component" value="Chromosome"/>
</dbReference>
<dbReference type="InterPro" id="IPR036188">
    <property type="entry name" value="FAD/NAD-bd_sf"/>
</dbReference>
<dbReference type="PANTHER" id="PTHR42949:SF3">
    <property type="entry name" value="ANAEROBIC GLYCEROL-3-PHOSPHATE DEHYDROGENASE SUBUNIT B"/>
    <property type="match status" value="1"/>
</dbReference>
<keyword evidence="1" id="KW-0560">Oxidoreductase</keyword>
<dbReference type="Gene3D" id="1.10.10.1100">
    <property type="entry name" value="BFD-like [2Fe-2S]-binding domain"/>
    <property type="match status" value="1"/>
</dbReference>
<sequence length="174" mass="17851">MAVDDRQATSVAGVFAAGEATGVGGADLATVEGRIAGLAAAASLGAATPDDRALRRRRTTLRAFAAALHRAYPVPEALLDLCGDDTLVCRCEEVDAGAIRHAVEELGAAEARTVKLLARPGMGWCQGRVCGFATACLTARYAGRPLAEPDLQAFAQRPIATPIPLAALADLADG</sequence>
<dbReference type="AlphaFoldDB" id="A0A6F8XSF6"/>
<organism evidence="3 4">
    <name type="scientific">Phytohabitans flavus</name>
    <dbReference type="NCBI Taxonomy" id="1076124"/>
    <lineage>
        <taxon>Bacteria</taxon>
        <taxon>Bacillati</taxon>
        <taxon>Actinomycetota</taxon>
        <taxon>Actinomycetes</taxon>
        <taxon>Micromonosporales</taxon>
        <taxon>Micromonosporaceae</taxon>
    </lineage>
</organism>
<feature type="domain" description="BFD-like [2Fe-2S]-binding" evidence="2">
    <location>
        <begin position="87"/>
        <end position="131"/>
    </location>
</feature>
<name>A0A6F8XSF6_9ACTN</name>
<dbReference type="PANTHER" id="PTHR42949">
    <property type="entry name" value="ANAEROBIC GLYCEROL-3-PHOSPHATE DEHYDROGENASE SUBUNIT B"/>
    <property type="match status" value="1"/>
</dbReference>
<dbReference type="EMBL" id="AP022870">
    <property type="protein sequence ID" value="BCB76727.1"/>
    <property type="molecule type" value="Genomic_DNA"/>
</dbReference>
<evidence type="ECO:0000256" key="1">
    <source>
        <dbReference type="ARBA" id="ARBA00023002"/>
    </source>
</evidence>
<dbReference type="SUPFAM" id="SSF51905">
    <property type="entry name" value="FAD/NAD(P)-binding domain"/>
    <property type="match status" value="1"/>
</dbReference>
<reference evidence="3 4" key="1">
    <citation type="submission" date="2020-03" db="EMBL/GenBank/DDBJ databases">
        <title>Whole genome shotgun sequence of Phytohabitans flavus NBRC 107702.</title>
        <authorList>
            <person name="Komaki H."/>
            <person name="Tamura T."/>
        </authorList>
    </citation>
    <scope>NUCLEOTIDE SEQUENCE [LARGE SCALE GENOMIC DNA]</scope>
    <source>
        <strain evidence="3 4">NBRC 107702</strain>
    </source>
</reference>
<protein>
    <recommendedName>
        <fullName evidence="2">BFD-like [2Fe-2S]-binding domain-containing protein</fullName>
    </recommendedName>
</protein>
<dbReference type="InterPro" id="IPR051691">
    <property type="entry name" value="Metab_Enz_Cyan_OpOx_G3PDH"/>
</dbReference>
<dbReference type="KEGG" id="pfla:Pflav_031370"/>
<dbReference type="RefSeq" id="WP_197938525.1">
    <property type="nucleotide sequence ID" value="NZ_AP022870.1"/>
</dbReference>
<dbReference type="Pfam" id="PF04324">
    <property type="entry name" value="Fer2_BFD"/>
    <property type="match status" value="1"/>
</dbReference>
<evidence type="ECO:0000313" key="3">
    <source>
        <dbReference type="EMBL" id="BCB76727.1"/>
    </source>
</evidence>
<evidence type="ECO:0000259" key="2">
    <source>
        <dbReference type="Pfam" id="PF04324"/>
    </source>
</evidence>
<dbReference type="GO" id="GO:0016491">
    <property type="term" value="F:oxidoreductase activity"/>
    <property type="evidence" value="ECO:0007669"/>
    <property type="project" value="UniProtKB-KW"/>
</dbReference>
<gene>
    <name evidence="3" type="ORF">Pflav_031370</name>
</gene>
<accession>A0A6F8XSF6</accession>
<evidence type="ECO:0000313" key="4">
    <source>
        <dbReference type="Proteomes" id="UP000502508"/>
    </source>
</evidence>
<reference evidence="3 4" key="2">
    <citation type="submission" date="2020-03" db="EMBL/GenBank/DDBJ databases">
        <authorList>
            <person name="Ichikawa N."/>
            <person name="Kimura A."/>
            <person name="Kitahashi Y."/>
            <person name="Uohara A."/>
        </authorList>
    </citation>
    <scope>NUCLEOTIDE SEQUENCE [LARGE SCALE GENOMIC DNA]</scope>
    <source>
        <strain evidence="3 4">NBRC 107702</strain>
    </source>
</reference>